<organism evidence="2 3">
    <name type="scientific">Thalassiosira oceanica</name>
    <name type="common">Marine diatom</name>
    <dbReference type="NCBI Taxonomy" id="159749"/>
    <lineage>
        <taxon>Eukaryota</taxon>
        <taxon>Sar</taxon>
        <taxon>Stramenopiles</taxon>
        <taxon>Ochrophyta</taxon>
        <taxon>Bacillariophyta</taxon>
        <taxon>Coscinodiscophyceae</taxon>
        <taxon>Thalassiosirophycidae</taxon>
        <taxon>Thalassiosirales</taxon>
        <taxon>Thalassiosiraceae</taxon>
        <taxon>Thalassiosira</taxon>
    </lineage>
</organism>
<evidence type="ECO:0000313" key="3">
    <source>
        <dbReference type="Proteomes" id="UP000266841"/>
    </source>
</evidence>
<dbReference type="AlphaFoldDB" id="K0T4S1"/>
<dbReference type="EMBL" id="AGNL01015882">
    <property type="protein sequence ID" value="EJK65402.1"/>
    <property type="molecule type" value="Genomic_DNA"/>
</dbReference>
<comment type="caution">
    <text evidence="2">The sequence shown here is derived from an EMBL/GenBank/DDBJ whole genome shotgun (WGS) entry which is preliminary data.</text>
</comment>
<feature type="signal peptide" evidence="1">
    <location>
        <begin position="1"/>
        <end position="22"/>
    </location>
</feature>
<evidence type="ECO:0000313" key="2">
    <source>
        <dbReference type="EMBL" id="EJK65402.1"/>
    </source>
</evidence>
<accession>K0T4S1</accession>
<keyword evidence="3" id="KW-1185">Reference proteome</keyword>
<sequence>MKLSSTILASSLASAALIGSAAEVPPHGGHGGNPFKKKDIEPRAMTARELHRPDHRIFRDGHRRYRRRYDCGSIDLILSSGDSNSCYDEAKEEVEEVFTSVDVSRVSGSSSDEKRRQYFVNCGRNRFDREINNLLIRIDNDLDDSCGTYSSGSYDRDGRDVVNSDGRTTCGSIDLVPVESIPTSSSSGDVPSGNDLDDCFDGVAEAVVQYFPKFEAVNLDTDGMEDGPREFYVDCNRQRTDREINKVLLEIDFFINTYSSDDTCGSRGMPIPARRCQLHVDTDLRSLALDVMTTTTNLVNLSFSSALSSQNSVSIGTGPFRFSAVMLMGLSPGVPPLPYKTG</sequence>
<keyword evidence="1" id="KW-0732">Signal</keyword>
<proteinExistence type="predicted"/>
<dbReference type="Proteomes" id="UP000266841">
    <property type="component" value="Unassembled WGS sequence"/>
</dbReference>
<feature type="chain" id="PRO_5003840648" evidence="1">
    <location>
        <begin position="23"/>
        <end position="342"/>
    </location>
</feature>
<protein>
    <submittedName>
        <fullName evidence="2">Uncharacterized protein</fullName>
    </submittedName>
</protein>
<gene>
    <name evidence="2" type="ORF">THAOC_13741</name>
</gene>
<name>K0T4S1_THAOC</name>
<reference evidence="2 3" key="1">
    <citation type="journal article" date="2012" name="Genome Biol.">
        <title>Genome and low-iron response of an oceanic diatom adapted to chronic iron limitation.</title>
        <authorList>
            <person name="Lommer M."/>
            <person name="Specht M."/>
            <person name="Roy A.S."/>
            <person name="Kraemer L."/>
            <person name="Andreson R."/>
            <person name="Gutowska M.A."/>
            <person name="Wolf J."/>
            <person name="Bergner S.V."/>
            <person name="Schilhabel M.B."/>
            <person name="Klostermeier U.C."/>
            <person name="Beiko R.G."/>
            <person name="Rosenstiel P."/>
            <person name="Hippler M."/>
            <person name="Laroche J."/>
        </authorList>
    </citation>
    <scope>NUCLEOTIDE SEQUENCE [LARGE SCALE GENOMIC DNA]</scope>
    <source>
        <strain evidence="2 3">CCMP1005</strain>
    </source>
</reference>
<evidence type="ECO:0000256" key="1">
    <source>
        <dbReference type="SAM" id="SignalP"/>
    </source>
</evidence>